<evidence type="ECO:0000313" key="3">
    <source>
        <dbReference type="Proteomes" id="UP000663464"/>
    </source>
</evidence>
<dbReference type="InterPro" id="IPR035093">
    <property type="entry name" value="RelE/ParE_toxin_dom_sf"/>
</dbReference>
<dbReference type="EMBL" id="CP069280">
    <property type="protein sequence ID" value="QRI52242.1"/>
    <property type="molecule type" value="Genomic_DNA"/>
</dbReference>
<evidence type="ECO:0000313" key="1">
    <source>
        <dbReference type="EMBL" id="QRI52242.1"/>
    </source>
</evidence>
<proteinExistence type="predicted"/>
<evidence type="ECO:0000313" key="2">
    <source>
        <dbReference type="EMBL" id="QRI54096.1"/>
    </source>
</evidence>
<dbReference type="Gene3D" id="3.30.2310.20">
    <property type="entry name" value="RelE-like"/>
    <property type="match status" value="1"/>
</dbReference>
<protein>
    <submittedName>
        <fullName evidence="2">Plasmid maintenance system killer protein</fullName>
    </submittedName>
</protein>
<dbReference type="EMBL" id="CP069280">
    <property type="protein sequence ID" value="QRI54096.1"/>
    <property type="molecule type" value="Genomic_DNA"/>
</dbReference>
<reference evidence="2 3" key="1">
    <citation type="journal article" date="2014" name="J. Infect. Dis.">
        <title>Molecular characterization of a novel botulinum neurotoxin type H gene.</title>
        <authorList>
            <person name="Dover N."/>
            <person name="Barash J.R."/>
            <person name="Hill K.K."/>
            <person name="Xie G."/>
            <person name="Arnon S.S."/>
        </authorList>
    </citation>
    <scope>NUCLEOTIDE SEQUENCE [LARGE SCALE GENOMIC DNA]</scope>
    <source>
        <strain evidence="2 3">IBCA10-7060</strain>
    </source>
</reference>
<accession>A0ABD7CMD4</accession>
<dbReference type="RefSeq" id="WP_047403486.1">
    <property type="nucleotide sequence ID" value="NZ_CP069280.1"/>
</dbReference>
<sequence>MKVTIGSKKLEKIINNEKKLIKKYGVENARLIIKRLDQLKAADSLGIMVKFRIGRCHSLSSNFKGKFALDLDHPDRLIIEPVFEDNIDLSQINYFDIKEIVVLEVKDYHGK</sequence>
<reference evidence="2" key="2">
    <citation type="submission" date="2021-02" db="EMBL/GenBank/DDBJ databases">
        <authorList>
            <person name="Dover N."/>
            <person name="Barash J.R."/>
            <person name="Bell J.M."/>
            <person name="Sylvester M.D."/>
            <person name="Arnon S."/>
        </authorList>
    </citation>
    <scope>NUCLEOTIDE SEQUENCE</scope>
    <source>
        <strain evidence="2">IBCA10-7060</strain>
    </source>
</reference>
<dbReference type="Proteomes" id="UP000663464">
    <property type="component" value="Chromosome"/>
</dbReference>
<gene>
    <name evidence="2" type="ORF">JQS73_02965</name>
    <name evidence="1" type="ORF">JQS73_12455</name>
</gene>
<dbReference type="AlphaFoldDB" id="A0ABD7CMD4"/>
<organism evidence="2 3">
    <name type="scientific">Clostridium botulinum</name>
    <dbReference type="NCBI Taxonomy" id="1491"/>
    <lineage>
        <taxon>Bacteria</taxon>
        <taxon>Bacillati</taxon>
        <taxon>Bacillota</taxon>
        <taxon>Clostridia</taxon>
        <taxon>Eubacteriales</taxon>
        <taxon>Clostridiaceae</taxon>
        <taxon>Clostridium</taxon>
    </lineage>
</organism>
<name>A0ABD7CMD4_CLOBO</name>